<organism evidence="1 2">
    <name type="scientific">Vaccinium darrowii</name>
    <dbReference type="NCBI Taxonomy" id="229202"/>
    <lineage>
        <taxon>Eukaryota</taxon>
        <taxon>Viridiplantae</taxon>
        <taxon>Streptophyta</taxon>
        <taxon>Embryophyta</taxon>
        <taxon>Tracheophyta</taxon>
        <taxon>Spermatophyta</taxon>
        <taxon>Magnoliopsida</taxon>
        <taxon>eudicotyledons</taxon>
        <taxon>Gunneridae</taxon>
        <taxon>Pentapetalae</taxon>
        <taxon>asterids</taxon>
        <taxon>Ericales</taxon>
        <taxon>Ericaceae</taxon>
        <taxon>Vaccinioideae</taxon>
        <taxon>Vaccinieae</taxon>
        <taxon>Vaccinium</taxon>
    </lineage>
</organism>
<gene>
    <name evidence="1" type="ORF">Vadar_005991</name>
</gene>
<proteinExistence type="predicted"/>
<evidence type="ECO:0000313" key="2">
    <source>
        <dbReference type="Proteomes" id="UP000828048"/>
    </source>
</evidence>
<sequence length="195" mass="21878">MHQYGRKPKFVVVSLIGVSNSFSSADLWSVGCTVIEMAIGKPPWSQQYQEVAALFHIWMTKSQPPILDHLSVEAKDFLLKYLQKEPNFRVAAAVLLQTYALPWGWLKFARATVEHADTVGSDHSGGLLHLDPDETQLKALFWFDARWVQDEEMLGRLLSRSLGFLVCMRESRNAVVLLSTGRSGKDSIQNATSLS</sequence>
<comment type="caution">
    <text evidence="1">The sequence shown here is derived from an EMBL/GenBank/DDBJ whole genome shotgun (WGS) entry which is preliminary data.</text>
</comment>
<dbReference type="EMBL" id="CM037159">
    <property type="protein sequence ID" value="KAH7865393.1"/>
    <property type="molecule type" value="Genomic_DNA"/>
</dbReference>
<name>A0ACB7ZHH6_9ERIC</name>
<dbReference type="Proteomes" id="UP000828048">
    <property type="component" value="Chromosome 9"/>
</dbReference>
<accession>A0ACB7ZHH6</accession>
<keyword evidence="2" id="KW-1185">Reference proteome</keyword>
<evidence type="ECO:0000313" key="1">
    <source>
        <dbReference type="EMBL" id="KAH7865393.1"/>
    </source>
</evidence>
<reference evidence="1 2" key="1">
    <citation type="journal article" date="2021" name="Hortic Res">
        <title>High-quality reference genome and annotation aids understanding of berry development for evergreen blueberry (Vaccinium darrowii).</title>
        <authorList>
            <person name="Yu J."/>
            <person name="Hulse-Kemp A.M."/>
            <person name="Babiker E."/>
            <person name="Staton M."/>
        </authorList>
    </citation>
    <scope>NUCLEOTIDE SEQUENCE [LARGE SCALE GENOMIC DNA]</scope>
    <source>
        <strain evidence="2">cv. NJ 8807/NJ 8810</strain>
        <tissue evidence="1">Young leaf</tissue>
    </source>
</reference>
<protein>
    <submittedName>
        <fullName evidence="1">Uncharacterized protein</fullName>
    </submittedName>
</protein>